<keyword evidence="1 5" id="KW-0489">Methyltransferase</keyword>
<comment type="cofactor">
    <cofactor evidence="5">
        <name>Zn(2+)</name>
        <dbReference type="ChEBI" id="CHEBI:29105"/>
    </cofactor>
</comment>
<organism evidence="7 8">
    <name type="scientific">Anaerostipes hadrus</name>
    <dbReference type="NCBI Taxonomy" id="649756"/>
    <lineage>
        <taxon>Bacteria</taxon>
        <taxon>Bacillati</taxon>
        <taxon>Bacillota</taxon>
        <taxon>Clostridia</taxon>
        <taxon>Lachnospirales</taxon>
        <taxon>Lachnospiraceae</taxon>
        <taxon>Anaerostipes</taxon>
    </lineage>
</organism>
<dbReference type="InterPro" id="IPR051486">
    <property type="entry name" value="Hcy_S-methyltransferase"/>
</dbReference>
<gene>
    <name evidence="7" type="primary">mmuM</name>
    <name evidence="7" type="ORF">ERS852520_03477</name>
</gene>
<dbReference type="NCBIfam" id="NF007020">
    <property type="entry name" value="PRK09485.1"/>
    <property type="match status" value="1"/>
</dbReference>
<name>A0A174UUJ9_ANAHA</name>
<feature type="binding site" evidence="5">
    <location>
        <position position="154"/>
    </location>
    <ligand>
        <name>Zn(2+)</name>
        <dbReference type="ChEBI" id="CHEBI:29105"/>
    </ligand>
</feature>
<keyword evidence="3 5" id="KW-0479">Metal-binding</keyword>
<dbReference type="GO" id="GO:0009086">
    <property type="term" value="P:methionine biosynthetic process"/>
    <property type="evidence" value="ECO:0007669"/>
    <property type="project" value="TreeGrafter"/>
</dbReference>
<accession>A0A174UUJ9</accession>
<feature type="domain" description="Hcy-binding" evidence="6">
    <location>
        <begin position="1"/>
        <end position="234"/>
    </location>
</feature>
<evidence type="ECO:0000259" key="6">
    <source>
        <dbReference type="PROSITE" id="PS50970"/>
    </source>
</evidence>
<evidence type="ECO:0000256" key="5">
    <source>
        <dbReference type="PROSITE-ProRule" id="PRU00333"/>
    </source>
</evidence>
<proteinExistence type="predicted"/>
<dbReference type="GO" id="GO:0033528">
    <property type="term" value="P:S-methylmethionine cycle"/>
    <property type="evidence" value="ECO:0007669"/>
    <property type="project" value="TreeGrafter"/>
</dbReference>
<feature type="binding site" evidence="5">
    <location>
        <position position="220"/>
    </location>
    <ligand>
        <name>Zn(2+)</name>
        <dbReference type="ChEBI" id="CHEBI:29105"/>
    </ligand>
</feature>
<dbReference type="AlphaFoldDB" id="A0A174UUJ9"/>
<reference evidence="7 8" key="1">
    <citation type="submission" date="2015-09" db="EMBL/GenBank/DDBJ databases">
        <authorList>
            <consortium name="Pathogen Informatics"/>
        </authorList>
    </citation>
    <scope>NUCLEOTIDE SEQUENCE [LARGE SCALE GENOMIC DNA]</scope>
    <source>
        <strain evidence="7 8">2789STDY5834908</strain>
    </source>
</reference>
<dbReference type="EMBL" id="CZAU01000060">
    <property type="protein sequence ID" value="CUQ23687.1"/>
    <property type="molecule type" value="Genomic_DNA"/>
</dbReference>
<dbReference type="InterPro" id="IPR036589">
    <property type="entry name" value="HCY_dom_sf"/>
</dbReference>
<dbReference type="Gene3D" id="3.20.20.330">
    <property type="entry name" value="Homocysteine-binding-like domain"/>
    <property type="match status" value="1"/>
</dbReference>
<evidence type="ECO:0000256" key="3">
    <source>
        <dbReference type="ARBA" id="ARBA00022723"/>
    </source>
</evidence>
<dbReference type="EC" id="2.1.1.10" evidence="7"/>
<evidence type="ECO:0000256" key="4">
    <source>
        <dbReference type="ARBA" id="ARBA00022833"/>
    </source>
</evidence>
<dbReference type="PANTHER" id="PTHR46015">
    <property type="entry name" value="ZGC:172121"/>
    <property type="match status" value="1"/>
</dbReference>
<evidence type="ECO:0000256" key="1">
    <source>
        <dbReference type="ARBA" id="ARBA00022603"/>
    </source>
</evidence>
<dbReference type="PANTHER" id="PTHR46015:SF1">
    <property type="entry name" value="HOMOCYSTEINE S-METHYLTRANSFERASE-LIKE ISOFORM 1"/>
    <property type="match status" value="1"/>
</dbReference>
<dbReference type="InterPro" id="IPR003726">
    <property type="entry name" value="HCY_dom"/>
</dbReference>
<sequence length="242" mass="27306">MENGYTLEEAENLIRSAVKIFCEARDEWWEEEGREARRAWPLCLGAAGPYGAYLADGSEYRGNYGITDEQLKEFHKRRVELLHEAGADIILFETVPSLKEAKVEAEIAEEYGYDYWISFSCLSENIICEGTPIAECATTFAKGYPHLKMIGVNCTKPEYITGLIHKIKENCDIPIGVYPNSGEEYDAVKKVWFGKQSALSFEQYAYNYMKSGASAVGGCCTTVAKHVEEVVRAKKRFSEEQK</sequence>
<keyword evidence="2 5" id="KW-0808">Transferase</keyword>
<dbReference type="GO" id="GO:0046872">
    <property type="term" value="F:metal ion binding"/>
    <property type="evidence" value="ECO:0007669"/>
    <property type="project" value="UniProtKB-KW"/>
</dbReference>
<dbReference type="GO" id="GO:0032259">
    <property type="term" value="P:methylation"/>
    <property type="evidence" value="ECO:0007669"/>
    <property type="project" value="UniProtKB-KW"/>
</dbReference>
<dbReference type="PROSITE" id="PS50970">
    <property type="entry name" value="HCY"/>
    <property type="match status" value="1"/>
</dbReference>
<dbReference type="Proteomes" id="UP000095564">
    <property type="component" value="Unassembled WGS sequence"/>
</dbReference>
<evidence type="ECO:0000256" key="2">
    <source>
        <dbReference type="ARBA" id="ARBA00022679"/>
    </source>
</evidence>
<dbReference type="SUPFAM" id="SSF82282">
    <property type="entry name" value="Homocysteine S-methyltransferase"/>
    <property type="match status" value="1"/>
</dbReference>
<dbReference type="Pfam" id="PF02574">
    <property type="entry name" value="S-methyl_trans"/>
    <property type="match status" value="1"/>
</dbReference>
<evidence type="ECO:0000313" key="7">
    <source>
        <dbReference type="EMBL" id="CUQ23687.1"/>
    </source>
</evidence>
<dbReference type="GO" id="GO:0008898">
    <property type="term" value="F:S-adenosylmethionine-homocysteine S-methyltransferase activity"/>
    <property type="evidence" value="ECO:0007669"/>
    <property type="project" value="TreeGrafter"/>
</dbReference>
<evidence type="ECO:0000313" key="8">
    <source>
        <dbReference type="Proteomes" id="UP000095564"/>
    </source>
</evidence>
<keyword evidence="4 5" id="KW-0862">Zinc</keyword>
<protein>
    <submittedName>
        <fullName evidence="7">Homocysteine S-methyltransferase</fullName>
        <ecNumber evidence="7">2.1.1.10</ecNumber>
    </submittedName>
</protein>
<feature type="binding site" evidence="5">
    <location>
        <position position="219"/>
    </location>
    <ligand>
        <name>Zn(2+)</name>
        <dbReference type="ChEBI" id="CHEBI:29105"/>
    </ligand>
</feature>